<feature type="region of interest" description="Disordered" evidence="1">
    <location>
        <begin position="97"/>
        <end position="127"/>
    </location>
</feature>
<reference evidence="2" key="2">
    <citation type="submission" date="2022-01" db="EMBL/GenBank/DDBJ databases">
        <authorList>
            <person name="Yamashiro T."/>
            <person name="Shiraishi A."/>
            <person name="Satake H."/>
            <person name="Nakayama K."/>
        </authorList>
    </citation>
    <scope>NUCLEOTIDE SEQUENCE</scope>
</reference>
<comment type="caution">
    <text evidence="2">The sequence shown here is derived from an EMBL/GenBank/DDBJ whole genome shotgun (WGS) entry which is preliminary data.</text>
</comment>
<dbReference type="InterPro" id="IPR040374">
    <property type="entry name" value="BIC"/>
</dbReference>
<name>A0ABQ4X1C4_9ASTR</name>
<evidence type="ECO:0000256" key="1">
    <source>
        <dbReference type="SAM" id="MobiDB-lite"/>
    </source>
</evidence>
<gene>
    <name evidence="2" type="ORF">Tco_0653604</name>
</gene>
<evidence type="ECO:0000313" key="2">
    <source>
        <dbReference type="EMBL" id="GJS58820.1"/>
    </source>
</evidence>
<dbReference type="PANTHER" id="PTHR34207">
    <property type="entry name" value="PROTEIN BIC1"/>
    <property type="match status" value="1"/>
</dbReference>
<organism evidence="2 3">
    <name type="scientific">Tanacetum coccineum</name>
    <dbReference type="NCBI Taxonomy" id="301880"/>
    <lineage>
        <taxon>Eukaryota</taxon>
        <taxon>Viridiplantae</taxon>
        <taxon>Streptophyta</taxon>
        <taxon>Embryophyta</taxon>
        <taxon>Tracheophyta</taxon>
        <taxon>Spermatophyta</taxon>
        <taxon>Magnoliopsida</taxon>
        <taxon>eudicotyledons</taxon>
        <taxon>Gunneridae</taxon>
        <taxon>Pentapetalae</taxon>
        <taxon>asterids</taxon>
        <taxon>campanulids</taxon>
        <taxon>Asterales</taxon>
        <taxon>Asteraceae</taxon>
        <taxon>Asteroideae</taxon>
        <taxon>Anthemideae</taxon>
        <taxon>Anthemidinae</taxon>
        <taxon>Tanacetum</taxon>
    </lineage>
</organism>
<sequence>MESHQNPNLENNQNYNHYNVLPSQDLKMSHHQHNLKVSKDMDKNQEVFSLKNASEVTKKLPNSLSCSALGIEKDTTPPPMTPQDFMSIQHQQNLNVPNKPHEDDGSISKNAYEMTKKPNSTSCSSLKATEKDMTTQAQAPQEMVMDEESGRERLKKHRAEMAGQVWIPDIWGHEDLLKDWIDCTVFDSSLGNKNIMSARAALVQEGRSTLRIQNQC</sequence>
<reference evidence="2" key="1">
    <citation type="journal article" date="2022" name="Int. J. Mol. Sci.">
        <title>Draft Genome of Tanacetum Coccineum: Genomic Comparison of Closely Related Tanacetum-Family Plants.</title>
        <authorList>
            <person name="Yamashiro T."/>
            <person name="Shiraishi A."/>
            <person name="Nakayama K."/>
            <person name="Satake H."/>
        </authorList>
    </citation>
    <scope>NUCLEOTIDE SEQUENCE</scope>
</reference>
<protein>
    <submittedName>
        <fullName evidence="2">BIC1-like protein</fullName>
    </submittedName>
</protein>
<dbReference type="PANTHER" id="PTHR34207:SF22">
    <property type="entry name" value="PROTEIN BIC1"/>
    <property type="match status" value="1"/>
</dbReference>
<accession>A0ABQ4X1C4</accession>
<dbReference type="EMBL" id="BQNB010009105">
    <property type="protein sequence ID" value="GJS58820.1"/>
    <property type="molecule type" value="Genomic_DNA"/>
</dbReference>
<feature type="compositionally biased region" description="Polar residues" evidence="1">
    <location>
        <begin position="117"/>
        <end position="127"/>
    </location>
</feature>
<keyword evidence="3" id="KW-1185">Reference proteome</keyword>
<evidence type="ECO:0000313" key="3">
    <source>
        <dbReference type="Proteomes" id="UP001151760"/>
    </source>
</evidence>
<proteinExistence type="predicted"/>
<dbReference type="Proteomes" id="UP001151760">
    <property type="component" value="Unassembled WGS sequence"/>
</dbReference>
<dbReference type="CDD" id="cd22645">
    <property type="entry name" value="BIC1_CID"/>
    <property type="match status" value="1"/>
</dbReference>